<reference evidence="1 2" key="1">
    <citation type="journal article" date="2020" name="Phytopathology">
        <title>Genome Sequence Resources of Colletotrichum truncatum, C. plurivorum, C. musicola, and C. sojae: Four Species Pathogenic to Soybean (Glycine max).</title>
        <authorList>
            <person name="Rogerio F."/>
            <person name="Boufleur T.R."/>
            <person name="Ciampi-Guillardi M."/>
            <person name="Sukno S.A."/>
            <person name="Thon M.R."/>
            <person name="Massola Junior N.S."/>
            <person name="Baroncelli R."/>
        </authorList>
    </citation>
    <scope>NUCLEOTIDE SEQUENCE [LARGE SCALE GENOMIC DNA]</scope>
    <source>
        <strain evidence="1 2">CMES1059</strain>
    </source>
</reference>
<organism evidence="1 2">
    <name type="scientific">Colletotrichum truncatum</name>
    <name type="common">Anthracnose fungus</name>
    <name type="synonym">Colletotrichum capsici</name>
    <dbReference type="NCBI Taxonomy" id="5467"/>
    <lineage>
        <taxon>Eukaryota</taxon>
        <taxon>Fungi</taxon>
        <taxon>Dikarya</taxon>
        <taxon>Ascomycota</taxon>
        <taxon>Pezizomycotina</taxon>
        <taxon>Sordariomycetes</taxon>
        <taxon>Hypocreomycetidae</taxon>
        <taxon>Glomerellales</taxon>
        <taxon>Glomerellaceae</taxon>
        <taxon>Colletotrichum</taxon>
        <taxon>Colletotrichum truncatum species complex</taxon>
    </lineage>
</organism>
<evidence type="ECO:0000313" key="2">
    <source>
        <dbReference type="Proteomes" id="UP000805649"/>
    </source>
</evidence>
<dbReference type="Proteomes" id="UP000805649">
    <property type="component" value="Unassembled WGS sequence"/>
</dbReference>
<protein>
    <submittedName>
        <fullName evidence="1">C6 zinc finger domain-containing protein</fullName>
    </submittedName>
</protein>
<keyword evidence="2" id="KW-1185">Reference proteome</keyword>
<sequence>MPYRRRHIRCDQARPYCMRCVKSNRVCEGYLDSNSRTLPGSQSQVIVRKNQRIVPAEDSRLFKIPGYETMLFCHQKDLESFQSFVFTVEAGDTLLHDDTSSMTPQYAQTAAHSSAIRQMCCGIGALQKSFHPVVRDSMINEDYHSALEHYGRGVRAVFSMKPTTISLPSAILASLLFTTFEFMAGNMDVAFKHHNYAVAIMKQYLDLRMEEEGVALENLAFSGMERALFDSLERMNTLPWVLGFGKGDQVKTTSPARDFPHGCRHRLRMIDIPERFTSTHQATTWWHFMQHNMVHALHCLKFPEVSEDQRTAAFVECADLMKTWYSSFTPLLREAKHCRSTQGARWSQAMILESLYIETLSALYFRHKQDSNVLPDVTPIYRDLIRQSAQMVRDSALNGLQTLERENSITRPIAFVLYKCQDPDIVQEAIDVLASVVGGMNMSYSLLHLFTSERRTVPLTALDKAWGWYLTCTGCSSGAHVFDDIP</sequence>
<proteinExistence type="predicted"/>
<accession>A0ACC3Z115</accession>
<name>A0ACC3Z115_COLTU</name>
<evidence type="ECO:0000313" key="1">
    <source>
        <dbReference type="EMBL" id="KAL0937777.1"/>
    </source>
</evidence>
<gene>
    <name evidence="1" type="ORF">CTRU02_207508</name>
</gene>
<dbReference type="EMBL" id="VUJX02000004">
    <property type="protein sequence ID" value="KAL0937777.1"/>
    <property type="molecule type" value="Genomic_DNA"/>
</dbReference>
<comment type="caution">
    <text evidence="1">The sequence shown here is derived from an EMBL/GenBank/DDBJ whole genome shotgun (WGS) entry which is preliminary data.</text>
</comment>